<evidence type="ECO:0000313" key="4">
    <source>
        <dbReference type="Proteomes" id="UP001175147"/>
    </source>
</evidence>
<feature type="active site" evidence="2">
    <location>
        <position position="139"/>
    </location>
</feature>
<dbReference type="NCBIfam" id="NF001159">
    <property type="entry name" value="PRK00150.1-3"/>
    <property type="match status" value="1"/>
</dbReference>
<keyword evidence="4" id="KW-1185">Reference proteome</keyword>
<dbReference type="HAMAP" id="MF_00163">
    <property type="entry name" value="Pep_deformylase"/>
    <property type="match status" value="1"/>
</dbReference>
<keyword evidence="2" id="KW-0479">Metal-binding</keyword>
<comment type="catalytic activity">
    <reaction evidence="2">
        <text>N-terminal N-formyl-L-methionyl-[peptide] + H2O = N-terminal L-methionyl-[peptide] + formate</text>
        <dbReference type="Rhea" id="RHEA:24420"/>
        <dbReference type="Rhea" id="RHEA-COMP:10639"/>
        <dbReference type="Rhea" id="RHEA-COMP:10640"/>
        <dbReference type="ChEBI" id="CHEBI:15377"/>
        <dbReference type="ChEBI" id="CHEBI:15740"/>
        <dbReference type="ChEBI" id="CHEBI:49298"/>
        <dbReference type="ChEBI" id="CHEBI:64731"/>
        <dbReference type="EC" id="3.5.1.88"/>
    </reaction>
</comment>
<feature type="binding site" evidence="2">
    <location>
        <position position="138"/>
    </location>
    <ligand>
        <name>Fe cation</name>
        <dbReference type="ChEBI" id="CHEBI:24875"/>
    </ligand>
</feature>
<proteinExistence type="inferred from homology"/>
<dbReference type="PANTHER" id="PTHR10458">
    <property type="entry name" value="PEPTIDE DEFORMYLASE"/>
    <property type="match status" value="1"/>
</dbReference>
<dbReference type="Pfam" id="PF01327">
    <property type="entry name" value="Pep_deformylase"/>
    <property type="match status" value="1"/>
</dbReference>
<comment type="similarity">
    <text evidence="1 2">Belongs to the polypeptide deformylase family.</text>
</comment>
<dbReference type="PANTHER" id="PTHR10458:SF22">
    <property type="entry name" value="PEPTIDE DEFORMYLASE"/>
    <property type="match status" value="1"/>
</dbReference>
<dbReference type="CDD" id="cd00487">
    <property type="entry name" value="Pep_deformylase"/>
    <property type="match status" value="1"/>
</dbReference>
<keyword evidence="2" id="KW-0648">Protein biosynthesis</keyword>
<comment type="cofactor">
    <cofactor evidence="2">
        <name>Fe(2+)</name>
        <dbReference type="ChEBI" id="CHEBI:29033"/>
    </cofactor>
    <text evidence="2">Binds 1 Fe(2+) ion.</text>
</comment>
<feature type="binding site" evidence="2">
    <location>
        <position position="96"/>
    </location>
    <ligand>
        <name>Fe cation</name>
        <dbReference type="ChEBI" id="CHEBI:24875"/>
    </ligand>
</feature>
<organism evidence="3 4">
    <name type="scientific">Brachyspira innocens</name>
    <dbReference type="NCBI Taxonomy" id="13264"/>
    <lineage>
        <taxon>Bacteria</taxon>
        <taxon>Pseudomonadati</taxon>
        <taxon>Spirochaetota</taxon>
        <taxon>Spirochaetia</taxon>
        <taxon>Brachyspirales</taxon>
        <taxon>Brachyspiraceae</taxon>
        <taxon>Brachyspira</taxon>
    </lineage>
</organism>
<name>A0ABT8YZI6_9SPIR</name>
<dbReference type="InterPro" id="IPR036821">
    <property type="entry name" value="Peptide_deformylase_sf"/>
</dbReference>
<dbReference type="NCBIfam" id="TIGR00079">
    <property type="entry name" value="pept_deformyl"/>
    <property type="match status" value="1"/>
</dbReference>
<dbReference type="Proteomes" id="UP001175147">
    <property type="component" value="Unassembled WGS sequence"/>
</dbReference>
<evidence type="ECO:0000256" key="2">
    <source>
        <dbReference type="HAMAP-Rule" id="MF_00163"/>
    </source>
</evidence>
<dbReference type="SUPFAM" id="SSF56420">
    <property type="entry name" value="Peptide deformylase"/>
    <property type="match status" value="1"/>
</dbReference>
<keyword evidence="2" id="KW-0408">Iron</keyword>
<sequence>MLRELVIYGDERLQQISEKIEKIDDEILTLIDDMFETMYKERGVGLAAVQIGILKRLIVISVPDFDDETKPDFKLALINPEIIWHGEEKEILEEGCLSFPEIRDDVARYKEIKVKYLDKEGNEQILEAEGYIAKVLQHEIDHTNGISFIDRLESYQKRRLKRELKELRNNTVRGIKKIQNREKLQNTNN</sequence>
<accession>A0ABT8YZI6</accession>
<gene>
    <name evidence="2 3" type="primary">def</name>
    <name evidence="3" type="ORF">Q5M86_09465</name>
</gene>
<dbReference type="EMBL" id="JAUPBM010000125">
    <property type="protein sequence ID" value="MDO7021001.1"/>
    <property type="molecule type" value="Genomic_DNA"/>
</dbReference>
<dbReference type="InterPro" id="IPR023635">
    <property type="entry name" value="Peptide_deformylase"/>
</dbReference>
<feature type="binding site" evidence="2">
    <location>
        <position position="142"/>
    </location>
    <ligand>
        <name>Fe cation</name>
        <dbReference type="ChEBI" id="CHEBI:24875"/>
    </ligand>
</feature>
<protein>
    <recommendedName>
        <fullName evidence="2">Peptide deformylase</fullName>
        <shortName evidence="2">PDF</shortName>
        <ecNumber evidence="2">3.5.1.88</ecNumber>
    </recommendedName>
    <alternativeName>
        <fullName evidence="2">Polypeptide deformylase</fullName>
    </alternativeName>
</protein>
<reference evidence="3" key="1">
    <citation type="submission" date="2023-07" db="EMBL/GenBank/DDBJ databases">
        <title>Mucosal microbiota of week-old chicken and adult hens.</title>
        <authorList>
            <person name="Volf J."/>
            <person name="Karasova D."/>
            <person name="Crhanova M."/>
            <person name="Faldynova M."/>
            <person name="Prikrylova H."/>
            <person name="Zeman M."/>
            <person name="Babak V."/>
            <person name="Rajova J."/>
            <person name="Rychlik I."/>
        </authorList>
    </citation>
    <scope>NUCLEOTIDE SEQUENCE</scope>
    <source>
        <strain evidence="3">ET902</strain>
    </source>
</reference>
<evidence type="ECO:0000313" key="3">
    <source>
        <dbReference type="EMBL" id="MDO7021001.1"/>
    </source>
</evidence>
<dbReference type="RefSeq" id="WP_304392372.1">
    <property type="nucleotide sequence ID" value="NZ_JAUPBL010000079.1"/>
</dbReference>
<dbReference type="EC" id="3.5.1.88" evidence="2"/>
<dbReference type="PIRSF" id="PIRSF004749">
    <property type="entry name" value="Pep_def"/>
    <property type="match status" value="1"/>
</dbReference>
<keyword evidence="2 3" id="KW-0378">Hydrolase</keyword>
<dbReference type="Gene3D" id="3.90.45.10">
    <property type="entry name" value="Peptide deformylase"/>
    <property type="match status" value="1"/>
</dbReference>
<comment type="caution">
    <text evidence="3">The sequence shown here is derived from an EMBL/GenBank/DDBJ whole genome shotgun (WGS) entry which is preliminary data.</text>
</comment>
<evidence type="ECO:0000256" key="1">
    <source>
        <dbReference type="ARBA" id="ARBA00010759"/>
    </source>
</evidence>
<dbReference type="PRINTS" id="PR01576">
    <property type="entry name" value="PDEFORMYLASE"/>
</dbReference>
<dbReference type="GO" id="GO:0042586">
    <property type="term" value="F:peptide deformylase activity"/>
    <property type="evidence" value="ECO:0007669"/>
    <property type="project" value="UniProtKB-EC"/>
</dbReference>
<comment type="function">
    <text evidence="2">Removes the formyl group from the N-terminal Met of newly synthesized proteins. Requires at least a dipeptide for an efficient rate of reaction. N-terminal L-methionine is a prerequisite for activity but the enzyme has broad specificity at other positions.</text>
</comment>